<dbReference type="PANTHER" id="PTHR23158">
    <property type="entry name" value="MELANOMA INHIBITORY ACTIVITY-RELATED"/>
    <property type="match status" value="1"/>
</dbReference>
<dbReference type="InterPro" id="IPR051500">
    <property type="entry name" value="cTAGE_MIA/OTOR"/>
</dbReference>
<evidence type="ECO:0000256" key="2">
    <source>
        <dbReference type="ARBA" id="ARBA00022443"/>
    </source>
</evidence>
<keyword evidence="2" id="KW-0728">SH3 domain</keyword>
<keyword evidence="10" id="KW-1185">Reference proteome</keyword>
<dbReference type="PANTHER" id="PTHR23158:SF38">
    <property type="entry name" value="MELANOMA INHIBITORY ACTIVITY PROTEIN 2"/>
    <property type="match status" value="1"/>
</dbReference>
<dbReference type="InterPro" id="IPR001452">
    <property type="entry name" value="SH3_domain"/>
</dbReference>
<evidence type="ECO:0000256" key="6">
    <source>
        <dbReference type="ARBA" id="ARBA00023180"/>
    </source>
</evidence>
<evidence type="ECO:0000256" key="3">
    <source>
        <dbReference type="ARBA" id="ARBA00022729"/>
    </source>
</evidence>
<feature type="domain" description="SH3" evidence="8">
    <location>
        <begin position="44"/>
        <end position="83"/>
    </location>
</feature>
<reference evidence="9" key="3">
    <citation type="submission" date="2025-09" db="UniProtKB">
        <authorList>
            <consortium name="Ensembl"/>
        </authorList>
    </citation>
    <scope>IDENTIFICATION</scope>
    <source>
        <strain evidence="9">Glennie</strain>
    </source>
</reference>
<proteinExistence type="predicted"/>
<dbReference type="Gene3D" id="2.30.30.40">
    <property type="entry name" value="SH3 Domains"/>
    <property type="match status" value="1"/>
</dbReference>
<dbReference type="Proteomes" id="UP000002279">
    <property type="component" value="Chromosome 14"/>
</dbReference>
<evidence type="ECO:0000256" key="7">
    <source>
        <dbReference type="SAM" id="SignalP"/>
    </source>
</evidence>
<dbReference type="Ensembl" id="ENSOANT00000047747.1">
    <property type="protein sequence ID" value="ENSOANP00000047167.1"/>
    <property type="gene ID" value="ENSOANG00000039934.1"/>
</dbReference>
<evidence type="ECO:0000259" key="8">
    <source>
        <dbReference type="Pfam" id="PF07653"/>
    </source>
</evidence>
<dbReference type="Pfam" id="PF07653">
    <property type="entry name" value="SH3_2"/>
    <property type="match status" value="1"/>
</dbReference>
<evidence type="ECO:0000313" key="9">
    <source>
        <dbReference type="Ensembl" id="ENSOANP00000047167.1"/>
    </source>
</evidence>
<keyword evidence="6" id="KW-0325">Glycoprotein</keyword>
<keyword evidence="5" id="KW-0175">Coiled coil</keyword>
<feature type="signal peptide" evidence="7">
    <location>
        <begin position="1"/>
        <end position="22"/>
    </location>
</feature>
<dbReference type="GO" id="GO:0005789">
    <property type="term" value="C:endoplasmic reticulum membrane"/>
    <property type="evidence" value="ECO:0007669"/>
    <property type="project" value="UniProtKB-SubCell"/>
</dbReference>
<dbReference type="InParanoid" id="A0A6I8P2F4"/>
<evidence type="ECO:0000313" key="10">
    <source>
        <dbReference type="Proteomes" id="UP000002279"/>
    </source>
</evidence>
<organism evidence="9 10">
    <name type="scientific">Ornithorhynchus anatinus</name>
    <name type="common">Duckbill platypus</name>
    <dbReference type="NCBI Taxonomy" id="9258"/>
    <lineage>
        <taxon>Eukaryota</taxon>
        <taxon>Metazoa</taxon>
        <taxon>Chordata</taxon>
        <taxon>Craniata</taxon>
        <taxon>Vertebrata</taxon>
        <taxon>Euteleostomi</taxon>
        <taxon>Mammalia</taxon>
        <taxon>Monotremata</taxon>
        <taxon>Ornithorhynchidae</taxon>
        <taxon>Ornithorhynchus</taxon>
    </lineage>
</organism>
<reference evidence="9" key="2">
    <citation type="submission" date="2025-08" db="UniProtKB">
        <authorList>
            <consortium name="Ensembl"/>
        </authorList>
    </citation>
    <scope>IDENTIFICATION</scope>
    <source>
        <strain evidence="9">Glennie</strain>
    </source>
</reference>
<evidence type="ECO:0000256" key="4">
    <source>
        <dbReference type="ARBA" id="ARBA00022824"/>
    </source>
</evidence>
<accession>A0A6I8P2F4</accession>
<evidence type="ECO:0000256" key="1">
    <source>
        <dbReference type="ARBA" id="ARBA00004389"/>
    </source>
</evidence>
<feature type="chain" id="PRO_5026042715" description="SH3 domain-containing protein" evidence="7">
    <location>
        <begin position="23"/>
        <end position="88"/>
    </location>
</feature>
<dbReference type="Bgee" id="ENSOANG00000039934">
    <property type="expression patterns" value="Expressed in liver and 3 other cell types or tissues"/>
</dbReference>
<keyword evidence="3 7" id="KW-0732">Signal</keyword>
<protein>
    <recommendedName>
        <fullName evidence="8">SH3 domain-containing protein</fullName>
    </recommendedName>
</protein>
<dbReference type="OMA" id="VCEDIVW"/>
<dbReference type="InterPro" id="IPR036028">
    <property type="entry name" value="SH3-like_dom_sf"/>
</dbReference>
<dbReference type="AlphaFoldDB" id="A0A6I8P2F4"/>
<reference evidence="9 10" key="1">
    <citation type="journal article" date="2008" name="Nature">
        <title>Genome analysis of the platypus reveals unique signatures of evolution.</title>
        <authorList>
            <person name="Warren W.C."/>
            <person name="Hillier L.W."/>
            <person name="Marshall Graves J.A."/>
            <person name="Birney E."/>
            <person name="Ponting C.P."/>
            <person name="Grutzner F."/>
            <person name="Belov K."/>
            <person name="Miller W."/>
            <person name="Clarke L."/>
            <person name="Chinwalla A.T."/>
            <person name="Yang S.P."/>
            <person name="Heger A."/>
            <person name="Locke D.P."/>
            <person name="Miethke P."/>
            <person name="Waters P.D."/>
            <person name="Veyrunes F."/>
            <person name="Fulton L."/>
            <person name="Fulton B."/>
            <person name="Graves T."/>
            <person name="Wallis J."/>
            <person name="Puente X.S."/>
            <person name="Lopez-Otin C."/>
            <person name="Ordonez G.R."/>
            <person name="Eichler E.E."/>
            <person name="Chen L."/>
            <person name="Cheng Z."/>
            <person name="Deakin J.E."/>
            <person name="Alsop A."/>
            <person name="Thompson K."/>
            <person name="Kirby P."/>
            <person name="Papenfuss A.T."/>
            <person name="Wakefield M.J."/>
            <person name="Olender T."/>
            <person name="Lancet D."/>
            <person name="Huttley G.A."/>
            <person name="Smit A.F."/>
            <person name="Pask A."/>
            <person name="Temple-Smith P."/>
            <person name="Batzer M.A."/>
            <person name="Walker J.A."/>
            <person name="Konkel M.K."/>
            <person name="Harris R.S."/>
            <person name="Whittington C.M."/>
            <person name="Wong E.S."/>
            <person name="Gemmell N.J."/>
            <person name="Buschiazzo E."/>
            <person name="Vargas Jentzsch I.M."/>
            <person name="Merkel A."/>
            <person name="Schmitz J."/>
            <person name="Zemann A."/>
            <person name="Churakov G."/>
            <person name="Kriegs J.O."/>
            <person name="Brosius J."/>
            <person name="Murchison E.P."/>
            <person name="Sachidanandam R."/>
            <person name="Smith C."/>
            <person name="Hannon G.J."/>
            <person name="Tsend-Ayush E."/>
            <person name="McMillan D."/>
            <person name="Attenborough R."/>
            <person name="Rens W."/>
            <person name="Ferguson-Smith M."/>
            <person name="Lefevre C.M."/>
            <person name="Sharp J.A."/>
            <person name="Nicholas K.R."/>
            <person name="Ray D.A."/>
            <person name="Kube M."/>
            <person name="Reinhardt R."/>
            <person name="Pringle T.H."/>
            <person name="Taylor J."/>
            <person name="Jones R.C."/>
            <person name="Nixon B."/>
            <person name="Dacheux J.L."/>
            <person name="Niwa H."/>
            <person name="Sekita Y."/>
            <person name="Huang X."/>
            <person name="Stark A."/>
            <person name="Kheradpour P."/>
            <person name="Kellis M."/>
            <person name="Flicek P."/>
            <person name="Chen Y."/>
            <person name="Webber C."/>
            <person name="Hardison R."/>
            <person name="Nelson J."/>
            <person name="Hallsworth-Pepin K."/>
            <person name="Delehaunty K."/>
            <person name="Markovic C."/>
            <person name="Minx P."/>
            <person name="Feng Y."/>
            <person name="Kremitzki C."/>
            <person name="Mitreva M."/>
            <person name="Glasscock J."/>
            <person name="Wylie T."/>
            <person name="Wohldmann P."/>
            <person name="Thiru P."/>
            <person name="Nhan M.N."/>
            <person name="Pohl C.S."/>
            <person name="Smith S.M."/>
            <person name="Hou S."/>
            <person name="Nefedov M."/>
            <person name="de Jong P.J."/>
            <person name="Renfree M.B."/>
            <person name="Mardis E.R."/>
            <person name="Wilson R.K."/>
        </authorList>
    </citation>
    <scope>NUCLEOTIDE SEQUENCE [LARGE SCALE GENOMIC DNA]</scope>
    <source>
        <strain evidence="9 10">Glennie</strain>
    </source>
</reference>
<name>A0A6I8P2F4_ORNAN</name>
<sequence length="88" mass="9930">MAASGNFRIFLLMISLLNSLESTKLLSEMKMCGDLECETSICRAQAVRDYRGPDCRFLNFSKGEEIFVNVKLSGEREDLWAGSVSIWT</sequence>
<keyword evidence="4" id="KW-0256">Endoplasmic reticulum</keyword>
<evidence type="ECO:0000256" key="5">
    <source>
        <dbReference type="ARBA" id="ARBA00023054"/>
    </source>
</evidence>
<dbReference type="GeneTree" id="ENSGT00950000182767"/>
<dbReference type="SUPFAM" id="SSF50044">
    <property type="entry name" value="SH3-domain"/>
    <property type="match status" value="1"/>
</dbReference>
<comment type="subcellular location">
    <subcellularLocation>
        <location evidence="1">Endoplasmic reticulum membrane</location>
        <topology evidence="1">Single-pass membrane protein</topology>
    </subcellularLocation>
</comment>